<name>X1B232_9ZZZZ</name>
<sequence length="310" mass="34183">MFVNSGAEAVENAIMIARKYTKKMDIICFEGAFHGRTLLTMSLTSKVKPYSFGFDTFAPGIHKIPYANCCRCAYGLKREMCNLRCVKRLEEIFTSVVDAENIAAVILEPIQGESGFIVPPDEFVPKLKEICKKNNILLIADEIQSGFCRTGKMFASEQWKIFPDIIATAKSIAGGLPLSSVTARSEIIESSHVGGTGGTFCGNPLACAAALKVIEIMERDNFSRKAQKIGEVIQSRFNTMKEKYLMIGDVRGRGATMAFKLVKDRKSKVPTKEETKAIIKEAYKKGVMLLSAGIYGNVIRILVPLVITEE</sequence>
<organism evidence="5">
    <name type="scientific">marine sediment metagenome</name>
    <dbReference type="NCBI Taxonomy" id="412755"/>
    <lineage>
        <taxon>unclassified sequences</taxon>
        <taxon>metagenomes</taxon>
        <taxon>ecological metagenomes</taxon>
    </lineage>
</organism>
<keyword evidence="2" id="KW-0032">Aminotransferase</keyword>
<dbReference type="Gene3D" id="3.40.640.10">
    <property type="entry name" value="Type I PLP-dependent aspartate aminotransferase-like (Major domain)"/>
    <property type="match status" value="1"/>
</dbReference>
<evidence type="ECO:0000313" key="5">
    <source>
        <dbReference type="EMBL" id="GAG66036.1"/>
    </source>
</evidence>
<accession>X1B232</accession>
<reference evidence="5" key="1">
    <citation type="journal article" date="2014" name="Front. Microbiol.">
        <title>High frequency of phylogenetically diverse reductive dehalogenase-homologous genes in deep subseafloor sedimentary metagenomes.</title>
        <authorList>
            <person name="Kawai M."/>
            <person name="Futagami T."/>
            <person name="Toyoda A."/>
            <person name="Takaki Y."/>
            <person name="Nishi S."/>
            <person name="Hori S."/>
            <person name="Arai W."/>
            <person name="Tsubouchi T."/>
            <person name="Morono Y."/>
            <person name="Uchiyama I."/>
            <person name="Ito T."/>
            <person name="Fujiyama A."/>
            <person name="Inagaki F."/>
            <person name="Takami H."/>
        </authorList>
    </citation>
    <scope>NUCLEOTIDE SEQUENCE</scope>
    <source>
        <strain evidence="5">Expedition CK06-06</strain>
    </source>
</reference>
<dbReference type="GO" id="GO:0030170">
    <property type="term" value="F:pyridoxal phosphate binding"/>
    <property type="evidence" value="ECO:0007669"/>
    <property type="project" value="InterPro"/>
</dbReference>
<dbReference type="GO" id="GO:0042802">
    <property type="term" value="F:identical protein binding"/>
    <property type="evidence" value="ECO:0007669"/>
    <property type="project" value="TreeGrafter"/>
</dbReference>
<dbReference type="Gene3D" id="3.90.1150.10">
    <property type="entry name" value="Aspartate Aminotransferase, domain 1"/>
    <property type="match status" value="1"/>
</dbReference>
<dbReference type="InterPro" id="IPR050103">
    <property type="entry name" value="Class-III_PLP-dep_AT"/>
</dbReference>
<dbReference type="GO" id="GO:0008483">
    <property type="term" value="F:transaminase activity"/>
    <property type="evidence" value="ECO:0007669"/>
    <property type="project" value="UniProtKB-KW"/>
</dbReference>
<proteinExistence type="predicted"/>
<comment type="caution">
    <text evidence="5">The sequence shown here is derived from an EMBL/GenBank/DDBJ whole genome shotgun (WGS) entry which is preliminary data.</text>
</comment>
<evidence type="ECO:0000256" key="2">
    <source>
        <dbReference type="ARBA" id="ARBA00022576"/>
    </source>
</evidence>
<gene>
    <name evidence="5" type="ORF">S01H4_00951</name>
</gene>
<dbReference type="InterPro" id="IPR015422">
    <property type="entry name" value="PyrdxlP-dep_Trfase_small"/>
</dbReference>
<evidence type="ECO:0000256" key="3">
    <source>
        <dbReference type="ARBA" id="ARBA00022679"/>
    </source>
</evidence>
<dbReference type="InterPro" id="IPR005814">
    <property type="entry name" value="Aminotrans_3"/>
</dbReference>
<keyword evidence="3" id="KW-0808">Transferase</keyword>
<dbReference type="SUPFAM" id="SSF53383">
    <property type="entry name" value="PLP-dependent transferases"/>
    <property type="match status" value="1"/>
</dbReference>
<dbReference type="InterPro" id="IPR015424">
    <property type="entry name" value="PyrdxlP-dep_Trfase"/>
</dbReference>
<dbReference type="AlphaFoldDB" id="X1B232"/>
<dbReference type="InterPro" id="IPR015421">
    <property type="entry name" value="PyrdxlP-dep_Trfase_major"/>
</dbReference>
<dbReference type="EMBL" id="BART01000155">
    <property type="protein sequence ID" value="GAG66036.1"/>
    <property type="molecule type" value="Genomic_DNA"/>
</dbReference>
<dbReference type="PROSITE" id="PS00600">
    <property type="entry name" value="AA_TRANSFER_CLASS_3"/>
    <property type="match status" value="1"/>
</dbReference>
<evidence type="ECO:0008006" key="6">
    <source>
        <dbReference type="Google" id="ProtNLM"/>
    </source>
</evidence>
<dbReference type="FunFam" id="3.40.640.10:FF:000004">
    <property type="entry name" value="Acetylornithine aminotransferase"/>
    <property type="match status" value="1"/>
</dbReference>
<protein>
    <recommendedName>
        <fullName evidence="6">Aspartate aminotransferase family protein</fullName>
    </recommendedName>
</protein>
<comment type="cofactor">
    <cofactor evidence="1">
        <name>pyridoxal 5'-phosphate</name>
        <dbReference type="ChEBI" id="CHEBI:597326"/>
    </cofactor>
</comment>
<feature type="non-terminal residue" evidence="5">
    <location>
        <position position="310"/>
    </location>
</feature>
<evidence type="ECO:0000256" key="1">
    <source>
        <dbReference type="ARBA" id="ARBA00001933"/>
    </source>
</evidence>
<dbReference type="PANTHER" id="PTHR11986:SF79">
    <property type="entry name" value="ACETYLORNITHINE AMINOTRANSFERASE, MITOCHONDRIAL"/>
    <property type="match status" value="1"/>
</dbReference>
<keyword evidence="4" id="KW-0663">Pyridoxal phosphate</keyword>
<dbReference type="CDD" id="cd00610">
    <property type="entry name" value="OAT_like"/>
    <property type="match status" value="1"/>
</dbReference>
<evidence type="ECO:0000256" key="4">
    <source>
        <dbReference type="ARBA" id="ARBA00022898"/>
    </source>
</evidence>
<dbReference type="Pfam" id="PF00202">
    <property type="entry name" value="Aminotran_3"/>
    <property type="match status" value="1"/>
</dbReference>
<dbReference type="InterPro" id="IPR049704">
    <property type="entry name" value="Aminotrans_3_PPA_site"/>
</dbReference>
<dbReference type="PANTHER" id="PTHR11986">
    <property type="entry name" value="AMINOTRANSFERASE CLASS III"/>
    <property type="match status" value="1"/>
</dbReference>